<protein>
    <submittedName>
        <fullName evidence="1">Uncharacterized protein</fullName>
    </submittedName>
</protein>
<organism evidence="1 2">
    <name type="scientific">Haemophilus pittmaniae HK 85</name>
    <dbReference type="NCBI Taxonomy" id="1035188"/>
    <lineage>
        <taxon>Bacteria</taxon>
        <taxon>Pseudomonadati</taxon>
        <taxon>Pseudomonadota</taxon>
        <taxon>Gammaproteobacteria</taxon>
        <taxon>Pasteurellales</taxon>
        <taxon>Pasteurellaceae</taxon>
        <taxon>Haemophilus</taxon>
    </lineage>
</organism>
<proteinExistence type="predicted"/>
<reference evidence="1 2" key="1">
    <citation type="submission" date="2011-07" db="EMBL/GenBank/DDBJ databases">
        <authorList>
            <person name="Harkins D.M."/>
            <person name="Madupu R."/>
            <person name="Durkin A.S."/>
            <person name="Torralba M."/>
            <person name="Methe B."/>
            <person name="Sutton G.G."/>
            <person name="Nelson K.E."/>
        </authorList>
    </citation>
    <scope>NUCLEOTIDE SEQUENCE [LARGE SCALE GENOMIC DNA]</scope>
    <source>
        <strain evidence="1 2">HK 85</strain>
    </source>
</reference>
<gene>
    <name evidence="1" type="ORF">HMPREF9952_0372</name>
</gene>
<sequence length="62" mass="7371">MASKLEEQKIGFNFVGLSKGFENLLSKKEYQNGLLFYYDYILHSFNHSTNSFYWWTIPKLAL</sequence>
<evidence type="ECO:0000313" key="2">
    <source>
        <dbReference type="Proteomes" id="UP000006235"/>
    </source>
</evidence>
<evidence type="ECO:0000313" key="1">
    <source>
        <dbReference type="EMBL" id="EGV05553.1"/>
    </source>
</evidence>
<dbReference type="Proteomes" id="UP000006235">
    <property type="component" value="Unassembled WGS sequence"/>
</dbReference>
<accession>F9QA76</accession>
<dbReference type="AlphaFoldDB" id="F9QA76"/>
<dbReference type="STRING" id="1035188.HMPREF9952_0372"/>
<name>F9QA76_9PAST</name>
<dbReference type="EMBL" id="AFUV01000015">
    <property type="protein sequence ID" value="EGV05553.1"/>
    <property type="molecule type" value="Genomic_DNA"/>
</dbReference>
<comment type="caution">
    <text evidence="1">The sequence shown here is derived from an EMBL/GenBank/DDBJ whole genome shotgun (WGS) entry which is preliminary data.</text>
</comment>